<sequence>MNQLAAHNLVMSNFYGIPQTGVHDLQKDQDTGIVKTVRYVSMIVGLLSLFTIIALNVANIIYMTESGGTMGSIKQTQESLAGYMRETSGTILEDIKPKTDLINTMVSYNIPAQIAMIHQLIRNDVLKQCTPSFMFNNTICPIAENPRHTDYWEEINLSSFSACRPPNAYLKVVTPIEFQEYPSFIPGSTKPGSCTRLPSFSMSKTVYGYTHTVMGHGCSEVDIGDHYLSIGRVADSNHEVPYLQTITQWFFNDKINRRSCTVAAGNMEVWMGCVIMSETFIDDVNSEGTSKISVSYMDVFGRKREWIYTRSEIQYDYTYTSLYFSIGSGIVTSDYVYFLVWGSLLAPINVNAWCVAPGCPNPDQRTCNQAQKPQTFGSHQMVNAILSFRRDTTGKPLITVVTITPDKGPFGTEGRLYYFYNSKKTFIYLRSTTWHSLPLIGELTLRPALAIRWVVMTSVSRPGDYPCGASNRCPRECVTGVYSDIYPLNEDFTLGVTAFLNAELYRVNPTIAIVNSTSRLTEKVVTDNHQRAAYTTTTCFIYKLRLWCLSIIELSPATITSYEAVPFLYYIDLQCQSLTSNTTIPLTGDSGDYKAGRLATNMNECYFERIRDKYYFVLSTPASIQAYEIRDLMPDRVEHVGIYALDLCPLLVNAYLQLKPQVRRLTTMTIGNWQFRPVTITGGIKMIINQTRVFNHSLFLRSPEDPGMTTFPGYSKGSDYVEGGKLCMTTLKEVCDNNMCDALIDNMSHQKIPHQHTTEAHEFTSHYINKYTSKNSFLKENTITENSMNTGNRKKDLLLTSTISPNLRTSLPTSPNRQGNPHSQSSTTTTTIQNIPERPTENKQDNKSKLDTNQITQANTNDIENIPQQKATTLTHIFHQTHREHTQLPRTTTPMSIQKTEPTRATNSPNPDTTTGNTMNTDAHPSSTTLKPTATKPNITVPSKISKTQQDNTETARAPTQHNHQLLDTDTPNPQTYTSATTRHTPEQAHNPERDPSTMTAEPNNSNPDPQDGQTTPAPRNDHTLGDENEPTPNPISSTPDTRRDDQKNKDPTKSSTAPTHKVTEAAPTSTITTPMTTTTQAHTASDRITHISTETQHDTSTSRPPTTQMDLKTKPMIRRWVYRREEKSTTEDSLSATYRLAVQPRVKVRTSTQNTHDVTCISILPKELCNMSLTYHSSLSDSCDGVVSVNTMTTAIGVFQSNSMDSDYGMAMLPPIYYSCEGVNDTYINQFYPYRFNIGNSKDSKVIGEGKFLTNTEAWDGDESVYPKFPFSKMDLYQRSAKIINGEYNYGCVLINLCGYPIIAVQTIEETTFYYITKGNNNISMVNETKYSVKSVCWVVLNKIMNIDASGNVHKNIPETIVNKGYILHKFEDGNYASWNKQGGLCVDWSSSNRWIYYMIEEEYPSTSTSNNNDDIGGATVPSLAYHQYQISSAVKTYDKTFWKALKDSWIGVWNW</sequence>
<comment type="similarity">
    <text evidence="3 17">Belongs to the paramyxoviruses hemagglutinin-neuraminidase family.</text>
</comment>
<feature type="compositionally biased region" description="Polar residues" evidence="18">
    <location>
        <begin position="1091"/>
        <end position="1110"/>
    </location>
</feature>
<name>A0A977IV55_9MONO</name>
<dbReference type="GO" id="GO:0046718">
    <property type="term" value="P:symbiont entry into host cell"/>
    <property type="evidence" value="ECO:0007669"/>
    <property type="project" value="UniProtKB-KW"/>
</dbReference>
<evidence type="ECO:0000313" key="20">
    <source>
        <dbReference type="EMBL" id="UWK09074.1"/>
    </source>
</evidence>
<feature type="compositionally biased region" description="Polar residues" evidence="18">
    <location>
        <begin position="805"/>
        <end position="824"/>
    </location>
</feature>
<evidence type="ECO:0000256" key="12">
    <source>
        <dbReference type="ARBA" id="ARBA00022968"/>
    </source>
</evidence>
<keyword evidence="15" id="KW-0325">Glycoprotein</keyword>
<dbReference type="InterPro" id="IPR016285">
    <property type="entry name" value="Hemagglutn-neuramid"/>
</dbReference>
<evidence type="ECO:0000256" key="18">
    <source>
        <dbReference type="SAM" id="MobiDB-lite"/>
    </source>
</evidence>
<keyword evidence="16" id="KW-1160">Virus entry into host cell</keyword>
<keyword evidence="13 19" id="KW-1133">Transmembrane helix</keyword>
<accession>A0A977IV55</accession>
<dbReference type="EMBL" id="OL409126">
    <property type="protein sequence ID" value="UWK09074.1"/>
    <property type="molecule type" value="Viral_cRNA"/>
</dbReference>
<dbReference type="GO" id="GO:0020002">
    <property type="term" value="C:host cell plasma membrane"/>
    <property type="evidence" value="ECO:0007669"/>
    <property type="project" value="UniProtKB-SubCell"/>
</dbReference>
<feature type="compositionally biased region" description="Basic and acidic residues" evidence="18">
    <location>
        <begin position="838"/>
        <end position="849"/>
    </location>
</feature>
<evidence type="ECO:0000256" key="8">
    <source>
        <dbReference type="ARBA" id="ARBA00022804"/>
    </source>
</evidence>
<dbReference type="InterPro" id="IPR036278">
    <property type="entry name" value="Sialidase_sf"/>
</dbReference>
<dbReference type="GO" id="GO:0055036">
    <property type="term" value="C:virion membrane"/>
    <property type="evidence" value="ECO:0007669"/>
    <property type="project" value="UniProtKB-SubCell"/>
</dbReference>
<feature type="region of interest" description="Disordered" evidence="18">
    <location>
        <begin position="805"/>
        <end position="849"/>
    </location>
</feature>
<evidence type="ECO:0000256" key="7">
    <source>
        <dbReference type="ARBA" id="ARBA00022692"/>
    </source>
</evidence>
<evidence type="ECO:0000256" key="13">
    <source>
        <dbReference type="ARBA" id="ARBA00022989"/>
    </source>
</evidence>
<dbReference type="Gene3D" id="2.120.10.10">
    <property type="match status" value="1"/>
</dbReference>
<protein>
    <submittedName>
        <fullName evidence="20">Attachment glycoprotein</fullName>
    </submittedName>
</protein>
<dbReference type="InterPro" id="IPR000665">
    <property type="entry name" value="Hemagglutn/HN"/>
</dbReference>
<keyword evidence="6" id="KW-0945">Host-virus interaction</keyword>
<keyword evidence="7 19" id="KW-0812">Transmembrane</keyword>
<feature type="transmembrane region" description="Helical" evidence="19">
    <location>
        <begin position="39"/>
        <end position="62"/>
    </location>
</feature>
<comment type="subcellular location">
    <subcellularLocation>
        <location evidence="2">Host cell membrane</location>
        <topology evidence="2">Single-pass type II membrane protein</topology>
    </subcellularLocation>
    <subcellularLocation>
        <location evidence="1">Virion membrane</location>
        <topology evidence="1">Single-pass type II membrane protein</topology>
    </subcellularLocation>
</comment>
<dbReference type="CDD" id="cd15469">
    <property type="entry name" value="HN"/>
    <property type="match status" value="1"/>
</dbReference>
<keyword evidence="10" id="KW-1043">Host membrane</keyword>
<dbReference type="GO" id="GO:0046789">
    <property type="term" value="F:host cell surface receptor binding"/>
    <property type="evidence" value="ECO:0007669"/>
    <property type="project" value="InterPro"/>
</dbReference>
<evidence type="ECO:0000256" key="1">
    <source>
        <dbReference type="ARBA" id="ARBA00004208"/>
    </source>
</evidence>
<evidence type="ECO:0000256" key="6">
    <source>
        <dbReference type="ARBA" id="ARBA00022581"/>
    </source>
</evidence>
<evidence type="ECO:0000256" key="10">
    <source>
        <dbReference type="ARBA" id="ARBA00022870"/>
    </source>
</evidence>
<gene>
    <name evidence="20" type="primary">G</name>
</gene>
<feature type="compositionally biased region" description="Basic and acidic residues" evidence="18">
    <location>
        <begin position="1041"/>
        <end position="1053"/>
    </location>
</feature>
<dbReference type="SUPFAM" id="SSF50939">
    <property type="entry name" value="Sialidases"/>
    <property type="match status" value="1"/>
</dbReference>
<keyword evidence="12" id="KW-0735">Signal-anchor</keyword>
<feature type="compositionally biased region" description="Low complexity" evidence="18">
    <location>
        <begin position="1066"/>
        <end position="1084"/>
    </location>
</feature>
<evidence type="ECO:0000256" key="19">
    <source>
        <dbReference type="SAM" id="Phobius"/>
    </source>
</evidence>
<evidence type="ECO:0000256" key="17">
    <source>
        <dbReference type="RuleBase" id="RU004216"/>
    </source>
</evidence>
<dbReference type="GO" id="GO:0019031">
    <property type="term" value="C:viral envelope"/>
    <property type="evidence" value="ECO:0007669"/>
    <property type="project" value="UniProtKB-KW"/>
</dbReference>
<evidence type="ECO:0000256" key="3">
    <source>
        <dbReference type="ARBA" id="ARBA00007701"/>
    </source>
</evidence>
<evidence type="ECO:0000256" key="16">
    <source>
        <dbReference type="ARBA" id="ARBA00023296"/>
    </source>
</evidence>
<reference evidence="20" key="1">
    <citation type="submission" date="2021-11" db="EMBL/GenBank/DDBJ databases">
        <authorList>
            <person name="Li C.-X."/>
        </authorList>
    </citation>
    <scope>NUCLEOTIDE SEQUENCE</scope>
    <source>
        <strain evidence="20">DB04S/SX/2018</strain>
    </source>
</reference>
<dbReference type="GO" id="GO:0004308">
    <property type="term" value="F:exo-alpha-sialidase activity"/>
    <property type="evidence" value="ECO:0007669"/>
    <property type="project" value="InterPro"/>
</dbReference>
<feature type="compositionally biased region" description="Polar residues" evidence="18">
    <location>
        <begin position="997"/>
        <end position="1018"/>
    </location>
</feature>
<keyword evidence="8" id="KW-1161">Viral attachment to host cell</keyword>
<dbReference type="Pfam" id="PF00423">
    <property type="entry name" value="HN"/>
    <property type="match status" value="1"/>
</dbReference>
<feature type="region of interest" description="Disordered" evidence="18">
    <location>
        <begin position="879"/>
        <end position="1110"/>
    </location>
</feature>
<feature type="compositionally biased region" description="Basic and acidic residues" evidence="18">
    <location>
        <begin position="984"/>
        <end position="996"/>
    </location>
</feature>
<evidence type="ECO:0000256" key="9">
    <source>
        <dbReference type="ARBA" id="ARBA00022844"/>
    </source>
</evidence>
<keyword evidence="4" id="KW-1032">Host cell membrane</keyword>
<evidence type="ECO:0000256" key="5">
    <source>
        <dbReference type="ARBA" id="ARBA00022546"/>
    </source>
</evidence>
<organism evidence="20">
    <name type="scientific">Gerbil paramyxovirus</name>
    <dbReference type="NCBI Taxonomy" id="2942127"/>
    <lineage>
        <taxon>Viruses</taxon>
        <taxon>Riboviria</taxon>
        <taxon>Orthornavirae</taxon>
        <taxon>Negarnaviricota</taxon>
        <taxon>Haploviricotina</taxon>
        <taxon>Monjiviricetes</taxon>
        <taxon>Mononegavirales</taxon>
        <taxon>Paramyxoviridae</taxon>
        <taxon>Orthoparamyxovirinae</taxon>
        <taxon>Jeilongvirus</taxon>
        <taxon>Jeilongvirus merionis</taxon>
    </lineage>
</organism>
<evidence type="ECO:0000256" key="11">
    <source>
        <dbReference type="ARBA" id="ARBA00022879"/>
    </source>
</evidence>
<feature type="compositionally biased region" description="Polar residues" evidence="18">
    <location>
        <begin position="888"/>
        <end position="983"/>
    </location>
</feature>
<evidence type="ECO:0000256" key="4">
    <source>
        <dbReference type="ARBA" id="ARBA00022511"/>
    </source>
</evidence>
<evidence type="ECO:0000256" key="2">
    <source>
        <dbReference type="ARBA" id="ARBA00004336"/>
    </source>
</evidence>
<evidence type="ECO:0000256" key="14">
    <source>
        <dbReference type="ARBA" id="ARBA00023136"/>
    </source>
</evidence>
<keyword evidence="5 17" id="KW-0348">Hemagglutinin</keyword>
<keyword evidence="14 19" id="KW-0472">Membrane</keyword>
<keyword evidence="9" id="KW-0946">Virion</keyword>
<dbReference type="GO" id="GO:0019062">
    <property type="term" value="P:virion attachment to host cell"/>
    <property type="evidence" value="ECO:0007669"/>
    <property type="project" value="UniProtKB-KW"/>
</dbReference>
<reference evidence="20" key="2">
    <citation type="journal article" date="2022" name="Zool. Res.">
        <title>Novel astrovirus and paramyxovirus in Mongolian gerbils (Meriones unguiculatus) from China.</title>
        <authorList>
            <person name="Nie S.M."/>
            <person name="Li J."/>
            <person name="Wang Y.T."/>
            <person name="An C.H."/>
            <person name="Zhou H."/>
            <person name="Xu L."/>
            <person name="Sun Y.X."/>
            <person name="Chang W.H."/>
            <person name="Li C.X."/>
            <person name="Shi W.F."/>
        </authorList>
    </citation>
    <scope>NUCLEOTIDE SEQUENCE</scope>
    <source>
        <strain evidence="20">DB04S/SX/2018</strain>
    </source>
</reference>
<proteinExistence type="inferred from homology"/>
<keyword evidence="11 17" id="KW-0261">Viral envelope protein</keyword>
<evidence type="ECO:0000256" key="15">
    <source>
        <dbReference type="ARBA" id="ARBA00023180"/>
    </source>
</evidence>